<accession>A0A0C2MUV1</accession>
<dbReference type="EMBL" id="JWZT01003821">
    <property type="protein sequence ID" value="KII65457.1"/>
    <property type="molecule type" value="Genomic_DNA"/>
</dbReference>
<name>A0A0C2MUV1_THEKT</name>
<comment type="caution">
    <text evidence="1">The sequence shown here is derived from an EMBL/GenBank/DDBJ whole genome shotgun (WGS) entry which is preliminary data.</text>
</comment>
<organism evidence="1 2">
    <name type="scientific">Thelohanellus kitauei</name>
    <name type="common">Myxosporean</name>
    <dbReference type="NCBI Taxonomy" id="669202"/>
    <lineage>
        <taxon>Eukaryota</taxon>
        <taxon>Metazoa</taxon>
        <taxon>Cnidaria</taxon>
        <taxon>Myxozoa</taxon>
        <taxon>Myxosporea</taxon>
        <taxon>Bivalvulida</taxon>
        <taxon>Platysporina</taxon>
        <taxon>Myxobolidae</taxon>
        <taxon>Thelohanellus</taxon>
    </lineage>
</organism>
<keyword evidence="2" id="KW-1185">Reference proteome</keyword>
<proteinExistence type="predicted"/>
<reference evidence="1 2" key="1">
    <citation type="journal article" date="2014" name="Genome Biol. Evol.">
        <title>The genome of the myxosporean Thelohanellus kitauei shows adaptations to nutrient acquisition within its fish host.</title>
        <authorList>
            <person name="Yang Y."/>
            <person name="Xiong J."/>
            <person name="Zhou Z."/>
            <person name="Huo F."/>
            <person name="Miao W."/>
            <person name="Ran C."/>
            <person name="Liu Y."/>
            <person name="Zhang J."/>
            <person name="Feng J."/>
            <person name="Wang M."/>
            <person name="Wang M."/>
            <person name="Wang L."/>
            <person name="Yao B."/>
        </authorList>
    </citation>
    <scope>NUCLEOTIDE SEQUENCE [LARGE SCALE GENOMIC DNA]</scope>
    <source>
        <strain evidence="1">Wuqing</strain>
    </source>
</reference>
<dbReference type="AlphaFoldDB" id="A0A0C2MUV1"/>
<gene>
    <name evidence="1" type="ORF">RF11_06356</name>
</gene>
<dbReference type="Proteomes" id="UP000031668">
    <property type="component" value="Unassembled WGS sequence"/>
</dbReference>
<protein>
    <submittedName>
        <fullName evidence="1">Uncharacterized protein</fullName>
    </submittedName>
</protein>
<evidence type="ECO:0000313" key="2">
    <source>
        <dbReference type="Proteomes" id="UP000031668"/>
    </source>
</evidence>
<sequence length="142" mass="16013">MSICSVRLSDNANRLHNFSTSDSQCFSFWRNFNKNFITLSNKSRFKFALASDSRLMISGSILYMALSFLDSSLKNRRVLADTIGSGSSMQRASSLICPFTLTISFKIREDRIDKTTFLTVTESSRSDEKTFDIQGSTLFGNL</sequence>
<evidence type="ECO:0000313" key="1">
    <source>
        <dbReference type="EMBL" id="KII65457.1"/>
    </source>
</evidence>